<dbReference type="EMBL" id="BMJB01000001">
    <property type="protein sequence ID" value="GGA72818.1"/>
    <property type="molecule type" value="Genomic_DNA"/>
</dbReference>
<accession>A0A916RVZ0</accession>
<evidence type="ECO:0000256" key="5">
    <source>
        <dbReference type="ARBA" id="ARBA00023136"/>
    </source>
</evidence>
<evidence type="ECO:0000256" key="7">
    <source>
        <dbReference type="SAM" id="MobiDB-lite"/>
    </source>
</evidence>
<dbReference type="InterPro" id="IPR010432">
    <property type="entry name" value="RDD"/>
</dbReference>
<feature type="transmembrane region" description="Helical" evidence="8">
    <location>
        <begin position="362"/>
        <end position="383"/>
    </location>
</feature>
<dbReference type="InterPro" id="IPR051791">
    <property type="entry name" value="Pra-immunoreactive"/>
</dbReference>
<evidence type="ECO:0000256" key="4">
    <source>
        <dbReference type="ARBA" id="ARBA00022989"/>
    </source>
</evidence>
<evidence type="ECO:0000256" key="8">
    <source>
        <dbReference type="SAM" id="Phobius"/>
    </source>
</evidence>
<evidence type="ECO:0000313" key="10">
    <source>
        <dbReference type="EMBL" id="GGA72818.1"/>
    </source>
</evidence>
<evidence type="ECO:0000256" key="6">
    <source>
        <dbReference type="SAM" id="Coils"/>
    </source>
</evidence>
<dbReference type="PANTHER" id="PTHR36115:SF10">
    <property type="entry name" value="RDD DOMAIN-CONTAINING PROTEIN"/>
    <property type="match status" value="1"/>
</dbReference>
<feature type="region of interest" description="Disordered" evidence="7">
    <location>
        <begin position="35"/>
        <end position="57"/>
    </location>
</feature>
<dbReference type="PANTHER" id="PTHR36115">
    <property type="entry name" value="PROLINE-RICH ANTIGEN HOMOLOG-RELATED"/>
    <property type="match status" value="1"/>
</dbReference>
<evidence type="ECO:0000259" key="9">
    <source>
        <dbReference type="Pfam" id="PF06271"/>
    </source>
</evidence>
<name>A0A916RVZ0_9BACT</name>
<evidence type="ECO:0000256" key="2">
    <source>
        <dbReference type="ARBA" id="ARBA00022475"/>
    </source>
</evidence>
<evidence type="ECO:0000256" key="3">
    <source>
        <dbReference type="ARBA" id="ARBA00022692"/>
    </source>
</evidence>
<dbReference type="GO" id="GO:0005886">
    <property type="term" value="C:plasma membrane"/>
    <property type="evidence" value="ECO:0007669"/>
    <property type="project" value="UniProtKB-SubCell"/>
</dbReference>
<dbReference type="Pfam" id="PF06271">
    <property type="entry name" value="RDD"/>
    <property type="match status" value="1"/>
</dbReference>
<protein>
    <recommendedName>
        <fullName evidence="9">RDD domain-containing protein</fullName>
    </recommendedName>
</protein>
<evidence type="ECO:0000256" key="1">
    <source>
        <dbReference type="ARBA" id="ARBA00004651"/>
    </source>
</evidence>
<feature type="region of interest" description="Disordered" evidence="7">
    <location>
        <begin position="1"/>
        <end position="20"/>
    </location>
</feature>
<keyword evidence="4 8" id="KW-1133">Transmembrane helix</keyword>
<evidence type="ECO:0000313" key="11">
    <source>
        <dbReference type="Proteomes" id="UP000648801"/>
    </source>
</evidence>
<organism evidence="10 11">
    <name type="scientific">Edaphobacter acidisoli</name>
    <dbReference type="NCBI Taxonomy" id="2040573"/>
    <lineage>
        <taxon>Bacteria</taxon>
        <taxon>Pseudomonadati</taxon>
        <taxon>Acidobacteriota</taxon>
        <taxon>Terriglobia</taxon>
        <taxon>Terriglobales</taxon>
        <taxon>Acidobacteriaceae</taxon>
        <taxon>Edaphobacter</taxon>
    </lineage>
</organism>
<keyword evidence="6" id="KW-0175">Coiled coil</keyword>
<dbReference type="RefSeq" id="WP_188759605.1">
    <property type="nucleotide sequence ID" value="NZ_BMJB01000001.1"/>
</dbReference>
<proteinExistence type="predicted"/>
<keyword evidence="11" id="KW-1185">Reference proteome</keyword>
<reference evidence="10" key="1">
    <citation type="journal article" date="2014" name="Int. J. Syst. Evol. Microbiol.">
        <title>Complete genome sequence of Corynebacterium casei LMG S-19264T (=DSM 44701T), isolated from a smear-ripened cheese.</title>
        <authorList>
            <consortium name="US DOE Joint Genome Institute (JGI-PGF)"/>
            <person name="Walter F."/>
            <person name="Albersmeier A."/>
            <person name="Kalinowski J."/>
            <person name="Ruckert C."/>
        </authorList>
    </citation>
    <scope>NUCLEOTIDE SEQUENCE</scope>
    <source>
        <strain evidence="10">CGMCC 1.15447</strain>
    </source>
</reference>
<feature type="domain" description="RDD" evidence="9">
    <location>
        <begin position="311"/>
        <end position="444"/>
    </location>
</feature>
<feature type="transmembrane region" description="Helical" evidence="8">
    <location>
        <begin position="413"/>
        <end position="432"/>
    </location>
</feature>
<comment type="caution">
    <text evidence="10">The sequence shown here is derived from an EMBL/GenBank/DDBJ whole genome shotgun (WGS) entry which is preliminary data.</text>
</comment>
<reference evidence="10" key="2">
    <citation type="submission" date="2020-09" db="EMBL/GenBank/DDBJ databases">
        <authorList>
            <person name="Sun Q."/>
            <person name="Zhou Y."/>
        </authorList>
    </citation>
    <scope>NUCLEOTIDE SEQUENCE</scope>
    <source>
        <strain evidence="10">CGMCC 1.15447</strain>
    </source>
</reference>
<keyword evidence="2" id="KW-1003">Cell membrane</keyword>
<sequence length="451" mass="48678">MTSAQLEAHPLDETSAETEAPFALRAQVAERVAAHRARRGSAATTGSVTPIAPPTPAKQRAARIAATVAERYAQSQSYRAFLAAEAERAIREAEAAAEVAALSARAVAEAQNQLLFELDQIQAEASAVKESVADVEAVVKAGVPELAPQMAPHGGLSVRLDERFERAPMPLAAAHAVYAGPVVDEDEVFALDEEIAYRQNPVLDEPPQDIPANLLEFPRQLVAPRKARPRLAEGPLREDSAATHDAEQLRIFEVEASQISTAPVIESAEPEWSSIVLTAQPAPEHVARVRVAEAVESTYPIAPLAHVPQTAAFGLRLMAGIVDSCIVLAGELAFVAVSSLIINKMAENARLSSHLSPQIAAIGFVAVFAVFTLLYQTLFFTFSEATLGMRYARIGLCTFSDDNPTRGQMRRRIFAAVLSACPLGLGYLWAVLDEDGLGWHDRISRMYQRSY</sequence>
<comment type="subcellular location">
    <subcellularLocation>
        <location evidence="1">Cell membrane</location>
        <topology evidence="1">Multi-pass membrane protein</topology>
    </subcellularLocation>
</comment>
<gene>
    <name evidence="10" type="ORF">GCM10011507_25500</name>
</gene>
<dbReference type="AlphaFoldDB" id="A0A916RVZ0"/>
<feature type="coiled-coil region" evidence="6">
    <location>
        <begin position="83"/>
        <end position="138"/>
    </location>
</feature>
<keyword evidence="5 8" id="KW-0472">Membrane</keyword>
<dbReference type="Proteomes" id="UP000648801">
    <property type="component" value="Unassembled WGS sequence"/>
</dbReference>
<keyword evidence="3 8" id="KW-0812">Transmembrane</keyword>